<evidence type="ECO:0000313" key="1">
    <source>
        <dbReference type="EMBL" id="ARU92603.1"/>
    </source>
</evidence>
<reference evidence="3 4" key="1">
    <citation type="submission" date="2016-05" db="EMBL/GenBank/DDBJ databases">
        <title>Complete genome sequence of two 2,5-diketo-D-glunonic acid producing strain Tatumella citrea.</title>
        <authorList>
            <person name="Duan C."/>
            <person name="Yang J."/>
            <person name="Yang S."/>
        </authorList>
    </citation>
    <scope>NUCLEOTIDE SEQUENCE [LARGE SCALE GENOMIC DNA]</scope>
    <source>
        <strain evidence="2 3">ATCC 39140</strain>
        <strain evidence="1 4">DSM 13699</strain>
    </source>
</reference>
<protein>
    <submittedName>
        <fullName evidence="1">Uncharacterized protein</fullName>
    </submittedName>
</protein>
<dbReference type="KEGG" id="tci:A7K98_01605"/>
<dbReference type="AlphaFoldDB" id="A0A1Y0LGI4"/>
<evidence type="ECO:0000313" key="2">
    <source>
        <dbReference type="EMBL" id="ARU96638.1"/>
    </source>
</evidence>
<evidence type="ECO:0000313" key="3">
    <source>
        <dbReference type="Proteomes" id="UP000195729"/>
    </source>
</evidence>
<sequence>MSEIQFQQAVNPVNPLMVPDMALPANDLKKLLKTVSRIALSEFFEGFNDNASLRRVSGL</sequence>
<name>A0A1Y0LGI4_TATCI</name>
<dbReference type="Proteomes" id="UP000195814">
    <property type="component" value="Chromosome"/>
</dbReference>
<organism evidence="1 4">
    <name type="scientific">Tatumella citrea</name>
    <name type="common">Pantoea citrea</name>
    <dbReference type="NCBI Taxonomy" id="53336"/>
    <lineage>
        <taxon>Bacteria</taxon>
        <taxon>Pseudomonadati</taxon>
        <taxon>Pseudomonadota</taxon>
        <taxon>Gammaproteobacteria</taxon>
        <taxon>Enterobacterales</taxon>
        <taxon>Erwiniaceae</taxon>
        <taxon>Tatumella</taxon>
    </lineage>
</organism>
<accession>A0A1Y0LGI4</accession>
<proteinExistence type="predicted"/>
<gene>
    <name evidence="1" type="ORF">A7K98_01605</name>
    <name evidence="2" type="ORF">A7K99_01600</name>
</gene>
<evidence type="ECO:0000313" key="4">
    <source>
        <dbReference type="Proteomes" id="UP000195814"/>
    </source>
</evidence>
<dbReference type="EMBL" id="CP015581">
    <property type="protein sequence ID" value="ARU96638.1"/>
    <property type="molecule type" value="Genomic_DNA"/>
</dbReference>
<dbReference type="EMBL" id="CP015579">
    <property type="protein sequence ID" value="ARU92603.1"/>
    <property type="molecule type" value="Genomic_DNA"/>
</dbReference>
<dbReference type="Proteomes" id="UP000195729">
    <property type="component" value="Chromosome"/>
</dbReference>
<keyword evidence="3" id="KW-1185">Reference proteome</keyword>